<protein>
    <submittedName>
        <fullName evidence="1">Uncharacterized protein</fullName>
    </submittedName>
</protein>
<organism evidence="1 2">
    <name type="scientific">Discina gigas</name>
    <dbReference type="NCBI Taxonomy" id="1032678"/>
    <lineage>
        <taxon>Eukaryota</taxon>
        <taxon>Fungi</taxon>
        <taxon>Dikarya</taxon>
        <taxon>Ascomycota</taxon>
        <taxon>Pezizomycotina</taxon>
        <taxon>Pezizomycetes</taxon>
        <taxon>Pezizales</taxon>
        <taxon>Discinaceae</taxon>
        <taxon>Discina</taxon>
    </lineage>
</organism>
<dbReference type="Proteomes" id="UP001447188">
    <property type="component" value="Unassembled WGS sequence"/>
</dbReference>
<comment type="caution">
    <text evidence="1">The sequence shown here is derived from an EMBL/GenBank/DDBJ whole genome shotgun (WGS) entry which is preliminary data.</text>
</comment>
<evidence type="ECO:0000313" key="2">
    <source>
        <dbReference type="Proteomes" id="UP001447188"/>
    </source>
</evidence>
<gene>
    <name evidence="1" type="ORF">Q9L58_010914</name>
</gene>
<keyword evidence="2" id="KW-1185">Reference proteome</keyword>
<sequence length="99" mass="10391">MSVPTLAETRCFRKSAHTSQVRSSNVGKNLARRALAAPGAHDAALDLCMAAVTTAPHILGSGIDVEINAPLDRKLETMICTAASVAVSTRARHPNADEL</sequence>
<feature type="non-terminal residue" evidence="1">
    <location>
        <position position="99"/>
    </location>
</feature>
<proteinExistence type="predicted"/>
<reference evidence="1 2" key="1">
    <citation type="submission" date="2024-02" db="EMBL/GenBank/DDBJ databases">
        <title>Discinaceae phylogenomics.</title>
        <authorList>
            <person name="Dirks A.C."/>
            <person name="James T.Y."/>
        </authorList>
    </citation>
    <scope>NUCLEOTIDE SEQUENCE [LARGE SCALE GENOMIC DNA]</scope>
    <source>
        <strain evidence="1 2">ACD0624</strain>
    </source>
</reference>
<accession>A0ABR3G2T2</accession>
<evidence type="ECO:0000313" key="1">
    <source>
        <dbReference type="EMBL" id="KAL0630239.1"/>
    </source>
</evidence>
<name>A0ABR3G2T2_9PEZI</name>
<dbReference type="EMBL" id="JBBBZM010000930">
    <property type="protein sequence ID" value="KAL0630239.1"/>
    <property type="molecule type" value="Genomic_DNA"/>
</dbReference>